<keyword evidence="3" id="KW-1185">Reference proteome</keyword>
<reference evidence="2" key="1">
    <citation type="journal article" date="2021" name="Sci. Rep.">
        <title>Diploid genomic architecture of Nitzschia inconspicua, an elite biomass production diatom.</title>
        <authorList>
            <person name="Oliver A."/>
            <person name="Podell S."/>
            <person name="Pinowska A."/>
            <person name="Traller J.C."/>
            <person name="Smith S.R."/>
            <person name="McClure R."/>
            <person name="Beliaev A."/>
            <person name="Bohutskyi P."/>
            <person name="Hill E.A."/>
            <person name="Rabines A."/>
            <person name="Zheng H."/>
            <person name="Allen L.Z."/>
            <person name="Kuo A."/>
            <person name="Grigoriev I.V."/>
            <person name="Allen A.E."/>
            <person name="Hazlebeck D."/>
            <person name="Allen E.E."/>
        </authorList>
    </citation>
    <scope>NUCLEOTIDE SEQUENCE</scope>
    <source>
        <strain evidence="2">Hildebrandi</strain>
    </source>
</reference>
<reference evidence="2" key="2">
    <citation type="submission" date="2021-04" db="EMBL/GenBank/DDBJ databases">
        <authorList>
            <person name="Podell S."/>
        </authorList>
    </citation>
    <scope>NUCLEOTIDE SEQUENCE</scope>
    <source>
        <strain evidence="2">Hildebrandi</strain>
    </source>
</reference>
<gene>
    <name evidence="2" type="ORF">IV203_006892</name>
</gene>
<dbReference type="EMBL" id="JAGRRH010000025">
    <property type="protein sequence ID" value="KAG7341800.1"/>
    <property type="molecule type" value="Genomic_DNA"/>
</dbReference>
<comment type="caution">
    <text evidence="2">The sequence shown here is derived from an EMBL/GenBank/DDBJ whole genome shotgun (WGS) entry which is preliminary data.</text>
</comment>
<protein>
    <submittedName>
        <fullName evidence="2">Uncharacterized protein</fullName>
    </submittedName>
</protein>
<feature type="signal peptide" evidence="1">
    <location>
        <begin position="1"/>
        <end position="22"/>
    </location>
</feature>
<organism evidence="2 3">
    <name type="scientific">Nitzschia inconspicua</name>
    <dbReference type="NCBI Taxonomy" id="303405"/>
    <lineage>
        <taxon>Eukaryota</taxon>
        <taxon>Sar</taxon>
        <taxon>Stramenopiles</taxon>
        <taxon>Ochrophyta</taxon>
        <taxon>Bacillariophyta</taxon>
        <taxon>Bacillariophyceae</taxon>
        <taxon>Bacillariophycidae</taxon>
        <taxon>Bacillariales</taxon>
        <taxon>Bacillariaceae</taxon>
        <taxon>Nitzschia</taxon>
    </lineage>
</organism>
<sequence length="144" mass="15144">MKSASTALVAALLYLFPSFVSAWTMKIVQQTATGAFVAASLVLAPMAVNAVDFSGDYADPFHPNCKRQVNVLGQTAYVSGTDGTPGCPPDGSGNPWKLVGKVSGDNIFVDFSPKGGPKDLEGKWEAAPVPGIRWPDGNLWSSKN</sequence>
<dbReference type="AlphaFoldDB" id="A0A9K3PCB9"/>
<accession>A0A9K3PCB9</accession>
<dbReference type="Proteomes" id="UP000693970">
    <property type="component" value="Unassembled WGS sequence"/>
</dbReference>
<proteinExistence type="predicted"/>
<feature type="chain" id="PRO_5039902047" evidence="1">
    <location>
        <begin position="23"/>
        <end position="144"/>
    </location>
</feature>
<evidence type="ECO:0000256" key="1">
    <source>
        <dbReference type="SAM" id="SignalP"/>
    </source>
</evidence>
<evidence type="ECO:0000313" key="3">
    <source>
        <dbReference type="Proteomes" id="UP000693970"/>
    </source>
</evidence>
<keyword evidence="1" id="KW-0732">Signal</keyword>
<dbReference type="OrthoDB" id="424986at2759"/>
<evidence type="ECO:0000313" key="2">
    <source>
        <dbReference type="EMBL" id="KAG7341800.1"/>
    </source>
</evidence>
<name>A0A9K3PCB9_9STRA</name>